<sequence>MAEEQRNRRFHPRALGPAREHGLNLQKRQARVTVKYNRAELQKRLNAEKWIERALEELYAGAEQRNRRFHPRALGPAREHGLNLQKRQARVTVKYNRAELQKRLNAEKWIERALEELYAGAEDEMPEEIDIDDLLVLQRDEERAQKLQELLQTCRNNTKPFITELLQMLHGLHKQEELQKEGIGHPCLHGYPHHHVNVHNDRGQQQHHQPRTHQTI</sequence>
<name>A0ACC5XVA5_PANGG</name>
<evidence type="ECO:0000313" key="2">
    <source>
        <dbReference type="Proteomes" id="UP000829447"/>
    </source>
</evidence>
<gene>
    <name evidence="1" type="ORF">PGIGA_G00171610</name>
</gene>
<reference evidence="1 2" key="1">
    <citation type="journal article" date="2022" name="bioRxiv">
        <title>An ancient truncated duplication of the anti-Mullerian hormone receptor type 2 gene is a potential conserved master sex determinant in the Pangasiidae catfish family.</title>
        <authorList>
            <person name="Wen M."/>
            <person name="Pan Q."/>
            <person name="Jouanno E."/>
            <person name="Montfort J."/>
            <person name="Zahm M."/>
            <person name="Cabau C."/>
            <person name="Klopp C."/>
            <person name="Iampietro C."/>
            <person name="Roques C."/>
            <person name="Bouchez O."/>
            <person name="Castinel A."/>
            <person name="Donnadieu C."/>
            <person name="Parrinello H."/>
            <person name="Poncet C."/>
            <person name="Belmonte E."/>
            <person name="Gautier V."/>
            <person name="Avarre J.-C."/>
            <person name="Dugue R."/>
            <person name="Gustiano R."/>
            <person name="Ha T.T.T."/>
            <person name="Campet M."/>
            <person name="Sriphairoj K."/>
            <person name="Ribolli J."/>
            <person name="de Almeida F.L."/>
            <person name="Desvignes T."/>
            <person name="Postlethwait J.H."/>
            <person name="Bucao C.F."/>
            <person name="Robinson-Rechavi M."/>
            <person name="Bobe J."/>
            <person name="Herpin A."/>
            <person name="Guiguen Y."/>
        </authorList>
    </citation>
    <scope>NUCLEOTIDE SEQUENCE [LARGE SCALE GENOMIC DNA]</scope>
    <source>
        <strain evidence="1">YG-Dec2019</strain>
    </source>
</reference>
<keyword evidence="2" id="KW-1185">Reference proteome</keyword>
<accession>A0ACC5XVA5</accession>
<protein>
    <submittedName>
        <fullName evidence="1">Uncharacterized protein</fullName>
    </submittedName>
</protein>
<proteinExistence type="predicted"/>
<comment type="caution">
    <text evidence="1">The sequence shown here is derived from an EMBL/GenBank/DDBJ whole genome shotgun (WGS) entry which is preliminary data.</text>
</comment>
<evidence type="ECO:0000313" key="1">
    <source>
        <dbReference type="EMBL" id="MCI4394690.1"/>
    </source>
</evidence>
<organism evidence="1 2">
    <name type="scientific">Pangasianodon gigas</name>
    <name type="common">Mekong giant catfish</name>
    <name type="synonym">Pangasius gigas</name>
    <dbReference type="NCBI Taxonomy" id="30993"/>
    <lineage>
        <taxon>Eukaryota</taxon>
        <taxon>Metazoa</taxon>
        <taxon>Chordata</taxon>
        <taxon>Craniata</taxon>
        <taxon>Vertebrata</taxon>
        <taxon>Euteleostomi</taxon>
        <taxon>Actinopterygii</taxon>
        <taxon>Neopterygii</taxon>
        <taxon>Teleostei</taxon>
        <taxon>Ostariophysi</taxon>
        <taxon>Siluriformes</taxon>
        <taxon>Pangasiidae</taxon>
        <taxon>Pangasianodon</taxon>
    </lineage>
</organism>
<dbReference type="EMBL" id="CM040480">
    <property type="protein sequence ID" value="MCI4394690.1"/>
    <property type="molecule type" value="Genomic_DNA"/>
</dbReference>
<dbReference type="Proteomes" id="UP000829447">
    <property type="component" value="Linkage Group LG27"/>
</dbReference>